<accession>A0A0A9XE82</accession>
<reference evidence="3" key="3">
    <citation type="submission" date="2014-09" db="EMBL/GenBank/DDBJ databases">
        <authorList>
            <person name="Magalhaes I.L.F."/>
            <person name="Oliveira U."/>
            <person name="Santos F.R."/>
            <person name="Vidigal T.H.D.A."/>
            <person name="Brescovit A.D."/>
            <person name="Santos A.J."/>
        </authorList>
    </citation>
    <scope>NUCLEOTIDE SEQUENCE</scope>
</reference>
<dbReference type="EMBL" id="GBHO01024587">
    <property type="protein sequence ID" value="JAG19017.1"/>
    <property type="molecule type" value="Transcribed_RNA"/>
</dbReference>
<evidence type="ECO:0000313" key="3">
    <source>
        <dbReference type="EMBL" id="JAG61650.1"/>
    </source>
</evidence>
<feature type="transmembrane region" description="Helical" evidence="1">
    <location>
        <begin position="105"/>
        <end position="123"/>
    </location>
</feature>
<reference evidence="2" key="2">
    <citation type="submission" date="2014-07" db="EMBL/GenBank/DDBJ databases">
        <authorList>
            <person name="Hull J."/>
        </authorList>
    </citation>
    <scope>NUCLEOTIDE SEQUENCE</scope>
</reference>
<evidence type="ECO:0008006" key="4">
    <source>
        <dbReference type="Google" id="ProtNLM"/>
    </source>
</evidence>
<feature type="transmembrane region" description="Helical" evidence="1">
    <location>
        <begin position="204"/>
        <end position="228"/>
    </location>
</feature>
<feature type="transmembrane region" description="Helical" evidence="1">
    <location>
        <begin position="7"/>
        <end position="27"/>
    </location>
</feature>
<sequence length="452" mass="52597">MKLDKKLAVLVVIGCAVEGWNLIWLTYNFVKVWKSKIPSNMPHLLETATKTNLMIEHPCDHQSSSVLRDLTGISRRNMTHVDIPPDTRLGELYKFAVLNRLSTDISLHLTMLCSSVAKLYFGYHPLIYRFTARITENTQYRALFYFAFDDFITKCTPLPFEFLKVSVHDPEQFSALQLKMTWNAILATVTALVMYLLANFVEKIGIVGWSLIPFIFKTVELTIMNLLIVSLKMKPPPRLEAELETKLDSLFRKTKYPKMIFQENLSPDRYPMVCHFSGLFEDVIVYTPQLLKRLSDDKVEGIVAHEIGKRNYLYWPFFYLVDFVKTAAICYISIKTYDNREIDEMFGFSGDSPHPVMSLYLSQAYILPLIQQVIDWISNVGFRRYIYLCDRYACRQGYSVELKNALLSLAGTSNRYPVFDYPWYTACLGNAPTIQERILEIELYEFYQSRQR</sequence>
<feature type="transmembrane region" description="Helical" evidence="1">
    <location>
        <begin position="180"/>
        <end position="198"/>
    </location>
</feature>
<keyword evidence="1" id="KW-0812">Transmembrane</keyword>
<protein>
    <recommendedName>
        <fullName evidence="4">Ste24 endopeptidase</fullName>
    </recommendedName>
</protein>
<dbReference type="EMBL" id="GBRD01004171">
    <property type="protein sequence ID" value="JAG61650.1"/>
    <property type="molecule type" value="Transcribed_RNA"/>
</dbReference>
<gene>
    <name evidence="2" type="ORF">CM83_17580</name>
</gene>
<organism evidence="2">
    <name type="scientific">Lygus hesperus</name>
    <name type="common">Western plant bug</name>
    <dbReference type="NCBI Taxonomy" id="30085"/>
    <lineage>
        <taxon>Eukaryota</taxon>
        <taxon>Metazoa</taxon>
        <taxon>Ecdysozoa</taxon>
        <taxon>Arthropoda</taxon>
        <taxon>Hexapoda</taxon>
        <taxon>Insecta</taxon>
        <taxon>Pterygota</taxon>
        <taxon>Neoptera</taxon>
        <taxon>Paraneoptera</taxon>
        <taxon>Hemiptera</taxon>
        <taxon>Heteroptera</taxon>
        <taxon>Panheteroptera</taxon>
        <taxon>Cimicomorpha</taxon>
        <taxon>Miridae</taxon>
        <taxon>Mirini</taxon>
        <taxon>Lygus</taxon>
    </lineage>
</organism>
<dbReference type="AlphaFoldDB" id="A0A0A9XE82"/>
<proteinExistence type="predicted"/>
<evidence type="ECO:0000313" key="2">
    <source>
        <dbReference type="EMBL" id="JAG19017.1"/>
    </source>
</evidence>
<name>A0A0A9XE82_LYGHE</name>
<keyword evidence="1" id="KW-1133">Transmembrane helix</keyword>
<keyword evidence="1" id="KW-0472">Membrane</keyword>
<dbReference type="PANTHER" id="PTHR10120">
    <property type="entry name" value="CAAX PRENYL PROTEASE 1"/>
    <property type="match status" value="1"/>
</dbReference>
<reference evidence="2" key="1">
    <citation type="journal article" date="2014" name="PLoS ONE">
        <title>Transcriptome-Based Identification of ABC Transporters in the Western Tarnished Plant Bug Lygus hesperus.</title>
        <authorList>
            <person name="Hull J.J."/>
            <person name="Chaney K."/>
            <person name="Geib S.M."/>
            <person name="Fabrick J.A."/>
            <person name="Brent C.S."/>
            <person name="Walsh D."/>
            <person name="Lavine L.C."/>
        </authorList>
    </citation>
    <scope>NUCLEOTIDE SEQUENCE</scope>
</reference>
<evidence type="ECO:0000256" key="1">
    <source>
        <dbReference type="SAM" id="Phobius"/>
    </source>
</evidence>